<dbReference type="SUPFAM" id="SSF46689">
    <property type="entry name" value="Homeodomain-like"/>
    <property type="match status" value="1"/>
</dbReference>
<dbReference type="InterPro" id="IPR011992">
    <property type="entry name" value="EF-hand-dom_pair"/>
</dbReference>
<keyword evidence="3" id="KW-0106">Calcium</keyword>
<protein>
    <recommendedName>
        <fullName evidence="11">HTH myb-type domain-containing protein</fullName>
    </recommendedName>
</protein>
<evidence type="ECO:0000256" key="4">
    <source>
        <dbReference type="ARBA" id="ARBA00023015"/>
    </source>
</evidence>
<dbReference type="PANTHER" id="PTHR31499:SF6">
    <property type="entry name" value="PROTEIN PHR1-LIKE 2"/>
    <property type="match status" value="1"/>
</dbReference>
<evidence type="ECO:0000256" key="3">
    <source>
        <dbReference type="ARBA" id="ARBA00022837"/>
    </source>
</evidence>
<dbReference type="InterPro" id="IPR001005">
    <property type="entry name" value="SANT/Myb"/>
</dbReference>
<dbReference type="AlphaFoldDB" id="A0A6N2ME92"/>
<reference evidence="10" key="1">
    <citation type="submission" date="2019-03" db="EMBL/GenBank/DDBJ databases">
        <authorList>
            <person name="Mank J."/>
            <person name="Almeida P."/>
        </authorList>
    </citation>
    <scope>NUCLEOTIDE SEQUENCE</scope>
    <source>
        <strain evidence="10">78183</strain>
    </source>
</reference>
<organism evidence="10">
    <name type="scientific">Salix viminalis</name>
    <name type="common">Common osier</name>
    <name type="synonym">Basket willow</name>
    <dbReference type="NCBI Taxonomy" id="40686"/>
    <lineage>
        <taxon>Eukaryota</taxon>
        <taxon>Viridiplantae</taxon>
        <taxon>Streptophyta</taxon>
        <taxon>Embryophyta</taxon>
        <taxon>Tracheophyta</taxon>
        <taxon>Spermatophyta</taxon>
        <taxon>Magnoliopsida</taxon>
        <taxon>eudicotyledons</taxon>
        <taxon>Gunneridae</taxon>
        <taxon>Pentapetalae</taxon>
        <taxon>rosids</taxon>
        <taxon>fabids</taxon>
        <taxon>Malpighiales</taxon>
        <taxon>Salicaceae</taxon>
        <taxon>Saliceae</taxon>
        <taxon>Salix</taxon>
    </lineage>
</organism>
<feature type="domain" description="EF-hand" evidence="8">
    <location>
        <begin position="464"/>
        <end position="499"/>
    </location>
</feature>
<evidence type="ECO:0008006" key="11">
    <source>
        <dbReference type="Google" id="ProtNLM"/>
    </source>
</evidence>
<dbReference type="GO" id="GO:0003700">
    <property type="term" value="F:DNA-binding transcription factor activity"/>
    <property type="evidence" value="ECO:0007669"/>
    <property type="project" value="InterPro"/>
</dbReference>
<dbReference type="InterPro" id="IPR018247">
    <property type="entry name" value="EF_Hand_1_Ca_BS"/>
</dbReference>
<sequence>MGLILPGDACLVLTTDPKPRLRWTTELHERFVDAVAQLGGPDKATPKTIMRTMGVKGLTLYHLKSHLQKYRLGKQSCKESTDNSKDGIGLVHTLGAIAEPLPVKNCCNCKLADLRNVGIAASVAESQDTGSSTSAPSRMIAQDLKEYTFSTLLCQTCSTSPLVTEVTEALRVQMEVQRRLHEQLEVQRRLQLRIEAQGKYLQSILEKACKALNDQAAATAGLEAAREELSELAIKVYNERAGNAPLDTMKMPSISELAAAFENKHAPNVPARIGDCSVESCLTSTGSPVSPMGVGSQVASTKKRSRPLFGNGDSLPLDGNIQQEVEWTMSNKVMENRKNISLDSCPCNSVTYFYGNQIGNQMLLVSFTKLRLVTPPFLSRQPAASLSLLAAMKDSLGTSQPFPSMKSLTSKLGGMFCHCGSPNKYKRLDAKLEKKMIELKRSSSGKTSFKSMNSIIMRFPQFKEELKHIRGVFEQYDEDGNGNIDMEELKKCLQKLQVNLKEEEVEDLFHSCDIDQSEGIQFNEFIVLLCLIYLLVEHSSSPLRTSKIGSSELEATFDTIVKAFLFLDKNGAGKLNKKDMIKALNEDSRRERSPAHITTSRFKEMDWDSNGKVSFREFLFSLINWIGIDADEEIPLKGS</sequence>
<dbReference type="PANTHER" id="PTHR31499">
    <property type="entry name" value="MYB FAMILY TRANSCRIPTION FACTOR PHL11"/>
    <property type="match status" value="1"/>
</dbReference>
<gene>
    <name evidence="10" type="ORF">SVIM_LOCUS340331</name>
</gene>
<dbReference type="Pfam" id="PF00249">
    <property type="entry name" value="Myb_DNA-binding"/>
    <property type="match status" value="1"/>
</dbReference>
<name>A0A6N2ME92_SALVM</name>
<evidence type="ECO:0000259" key="8">
    <source>
        <dbReference type="PROSITE" id="PS50222"/>
    </source>
</evidence>
<keyword evidence="7" id="KW-0539">Nucleus</keyword>
<dbReference type="CDD" id="cd00051">
    <property type="entry name" value="EFh"/>
    <property type="match status" value="1"/>
</dbReference>
<dbReference type="PROSITE" id="PS00018">
    <property type="entry name" value="EF_HAND_1"/>
    <property type="match status" value="1"/>
</dbReference>
<dbReference type="InterPro" id="IPR046955">
    <property type="entry name" value="PHR1-like"/>
</dbReference>
<dbReference type="InterPro" id="IPR009057">
    <property type="entry name" value="Homeodomain-like_sf"/>
</dbReference>
<dbReference type="Pfam" id="PF14379">
    <property type="entry name" value="Myb_CC_LHEQLE"/>
    <property type="match status" value="1"/>
</dbReference>
<dbReference type="InterPro" id="IPR002048">
    <property type="entry name" value="EF_hand_dom"/>
</dbReference>
<evidence type="ECO:0000256" key="2">
    <source>
        <dbReference type="ARBA" id="ARBA00006783"/>
    </source>
</evidence>
<dbReference type="PROSITE" id="PS51294">
    <property type="entry name" value="HTH_MYB"/>
    <property type="match status" value="1"/>
</dbReference>
<dbReference type="EMBL" id="CAADRP010001741">
    <property type="protein sequence ID" value="VFU50840.1"/>
    <property type="molecule type" value="Genomic_DNA"/>
</dbReference>
<feature type="domain" description="EF-hand" evidence="8">
    <location>
        <begin position="555"/>
        <end position="590"/>
    </location>
</feature>
<accession>A0A6N2ME92</accession>
<evidence type="ECO:0000313" key="10">
    <source>
        <dbReference type="EMBL" id="VFU50840.1"/>
    </source>
</evidence>
<comment type="similarity">
    <text evidence="2">Belongs to the MYB-CC family.</text>
</comment>
<keyword evidence="4" id="KW-0805">Transcription regulation</keyword>
<dbReference type="Gene3D" id="1.10.10.60">
    <property type="entry name" value="Homeodomain-like"/>
    <property type="match status" value="1"/>
</dbReference>
<dbReference type="SMART" id="SM00054">
    <property type="entry name" value="EFh"/>
    <property type="match status" value="4"/>
</dbReference>
<dbReference type="FunFam" id="1.10.10.60:FF:000002">
    <property type="entry name" value="Myb family transcription factor"/>
    <property type="match status" value="1"/>
</dbReference>
<feature type="domain" description="EF-hand" evidence="8">
    <location>
        <begin position="500"/>
        <end position="535"/>
    </location>
</feature>
<dbReference type="GO" id="GO:0005634">
    <property type="term" value="C:nucleus"/>
    <property type="evidence" value="ECO:0007669"/>
    <property type="project" value="UniProtKB-SubCell"/>
</dbReference>
<dbReference type="PROSITE" id="PS50222">
    <property type="entry name" value="EF_HAND_2"/>
    <property type="match status" value="3"/>
</dbReference>
<evidence type="ECO:0000256" key="7">
    <source>
        <dbReference type="ARBA" id="ARBA00023242"/>
    </source>
</evidence>
<evidence type="ECO:0000259" key="9">
    <source>
        <dbReference type="PROSITE" id="PS51294"/>
    </source>
</evidence>
<dbReference type="InterPro" id="IPR017930">
    <property type="entry name" value="Myb_dom"/>
</dbReference>
<evidence type="ECO:0000256" key="5">
    <source>
        <dbReference type="ARBA" id="ARBA00023054"/>
    </source>
</evidence>
<comment type="subcellular location">
    <subcellularLocation>
        <location evidence="1">Nucleus</location>
    </subcellularLocation>
</comment>
<feature type="domain" description="HTH myb-type" evidence="9">
    <location>
        <begin position="15"/>
        <end position="75"/>
    </location>
</feature>
<evidence type="ECO:0000256" key="6">
    <source>
        <dbReference type="ARBA" id="ARBA00023163"/>
    </source>
</evidence>
<dbReference type="NCBIfam" id="TIGR01557">
    <property type="entry name" value="myb_SHAQKYF"/>
    <property type="match status" value="1"/>
</dbReference>
<keyword evidence="6" id="KW-0804">Transcription</keyword>
<keyword evidence="5" id="KW-0175">Coiled coil</keyword>
<dbReference type="InterPro" id="IPR006447">
    <property type="entry name" value="Myb_dom_plants"/>
</dbReference>
<dbReference type="Gene3D" id="1.10.238.10">
    <property type="entry name" value="EF-hand"/>
    <property type="match status" value="1"/>
</dbReference>
<proteinExistence type="inferred from homology"/>
<dbReference type="GO" id="GO:0005509">
    <property type="term" value="F:calcium ion binding"/>
    <property type="evidence" value="ECO:0007669"/>
    <property type="project" value="InterPro"/>
</dbReference>
<dbReference type="InterPro" id="IPR025756">
    <property type="entry name" value="Myb_CC_LHEQLE"/>
</dbReference>
<dbReference type="Pfam" id="PF13499">
    <property type="entry name" value="EF-hand_7"/>
    <property type="match status" value="1"/>
</dbReference>
<dbReference type="SUPFAM" id="SSF47473">
    <property type="entry name" value="EF-hand"/>
    <property type="match status" value="1"/>
</dbReference>
<dbReference type="GO" id="GO:0003677">
    <property type="term" value="F:DNA binding"/>
    <property type="evidence" value="ECO:0007669"/>
    <property type="project" value="InterPro"/>
</dbReference>
<evidence type="ECO:0000256" key="1">
    <source>
        <dbReference type="ARBA" id="ARBA00004123"/>
    </source>
</evidence>